<dbReference type="Proteomes" id="UP000188533">
    <property type="component" value="Unassembled WGS sequence"/>
</dbReference>
<accession>A0A1Q3E0D9</accession>
<dbReference type="AlphaFoldDB" id="A0A1Q3E0D9"/>
<evidence type="ECO:0000313" key="2">
    <source>
        <dbReference type="EMBL" id="GAW00712.1"/>
    </source>
</evidence>
<reference evidence="2 3" key="1">
    <citation type="submission" date="2016-08" db="EMBL/GenBank/DDBJ databases">
        <authorList>
            <consortium name="Lentinula edodes genome sequencing consortium"/>
            <person name="Sakamoto Y."/>
            <person name="Nakade K."/>
            <person name="Sato S."/>
            <person name="Yoshida Y."/>
            <person name="Miyazaki K."/>
            <person name="Natsume S."/>
            <person name="Konno N."/>
        </authorList>
    </citation>
    <scope>NUCLEOTIDE SEQUENCE [LARGE SCALE GENOMIC DNA]</scope>
    <source>
        <strain evidence="2 3">NBRC 111202</strain>
    </source>
</reference>
<proteinExistence type="predicted"/>
<sequence>MYSSTSAEIVKQTSSTSKARVQVPSEQDPLNPLQSWCGKINDGVQLRQIRVLLQGIRTGSKHTERTTAQMLRLLLNIAAFSAILAAGVKAENHTVKFLNNCGIGTPLLKQNGVTLSTGASYTINGPFSAIAYLDAGNCGSNGEGCTVVETTLANSGSSTTFNMSSYSIPTGFAYFNGCDGEGWDCTIPGCPGATGIISPLPIECLATNVDLEITFCD</sequence>
<organism evidence="2 3">
    <name type="scientific">Lentinula edodes</name>
    <name type="common">Shiitake mushroom</name>
    <name type="synonym">Lentinus edodes</name>
    <dbReference type="NCBI Taxonomy" id="5353"/>
    <lineage>
        <taxon>Eukaryota</taxon>
        <taxon>Fungi</taxon>
        <taxon>Dikarya</taxon>
        <taxon>Basidiomycota</taxon>
        <taxon>Agaricomycotina</taxon>
        <taxon>Agaricomycetes</taxon>
        <taxon>Agaricomycetidae</taxon>
        <taxon>Agaricales</taxon>
        <taxon>Marasmiineae</taxon>
        <taxon>Omphalotaceae</taxon>
        <taxon>Lentinula</taxon>
    </lineage>
</organism>
<gene>
    <name evidence="2" type="ORF">LENED_002257</name>
</gene>
<keyword evidence="3" id="KW-1185">Reference proteome</keyword>
<dbReference type="STRING" id="5353.A0A1Q3E0D9"/>
<evidence type="ECO:0000256" key="1">
    <source>
        <dbReference type="SAM" id="MobiDB-lite"/>
    </source>
</evidence>
<name>A0A1Q3E0D9_LENED</name>
<reference evidence="2 3" key="2">
    <citation type="submission" date="2017-02" db="EMBL/GenBank/DDBJ databases">
        <title>A genome survey and senescence transcriptome analysis in Lentinula edodes.</title>
        <authorList>
            <person name="Sakamoto Y."/>
            <person name="Nakade K."/>
            <person name="Sato S."/>
            <person name="Yoshida Y."/>
            <person name="Miyazaki K."/>
            <person name="Natsume S."/>
            <person name="Konno N."/>
        </authorList>
    </citation>
    <scope>NUCLEOTIDE SEQUENCE [LARGE SCALE GENOMIC DNA]</scope>
    <source>
        <strain evidence="2 3">NBRC 111202</strain>
    </source>
</reference>
<feature type="compositionally biased region" description="Polar residues" evidence="1">
    <location>
        <begin position="1"/>
        <end position="19"/>
    </location>
</feature>
<comment type="caution">
    <text evidence="2">The sequence shown here is derived from an EMBL/GenBank/DDBJ whole genome shotgun (WGS) entry which is preliminary data.</text>
</comment>
<evidence type="ECO:0000313" key="3">
    <source>
        <dbReference type="Proteomes" id="UP000188533"/>
    </source>
</evidence>
<protein>
    <submittedName>
        <fullName evidence="2">Glycopeptide</fullName>
    </submittedName>
</protein>
<dbReference type="EMBL" id="BDGU01000036">
    <property type="protein sequence ID" value="GAW00712.1"/>
    <property type="molecule type" value="Genomic_DNA"/>
</dbReference>
<feature type="region of interest" description="Disordered" evidence="1">
    <location>
        <begin position="1"/>
        <end position="26"/>
    </location>
</feature>